<feature type="compositionally biased region" description="Polar residues" evidence="7">
    <location>
        <begin position="743"/>
        <end position="754"/>
    </location>
</feature>
<keyword evidence="4" id="KW-0966">Cell projection</keyword>
<dbReference type="Pfam" id="PF00400">
    <property type="entry name" value="WD40"/>
    <property type="match status" value="2"/>
</dbReference>
<accession>D7G5B1</accession>
<dbReference type="InterPro" id="IPR036322">
    <property type="entry name" value="WD40_repeat_dom_sf"/>
</dbReference>
<dbReference type="Proteomes" id="UP000002630">
    <property type="component" value="Linkage Group LG17"/>
</dbReference>
<evidence type="ECO:0000259" key="8">
    <source>
        <dbReference type="Pfam" id="PF12894"/>
    </source>
</evidence>
<evidence type="ECO:0000256" key="5">
    <source>
        <dbReference type="ARBA" id="ARBA00040994"/>
    </source>
</evidence>
<evidence type="ECO:0000256" key="6">
    <source>
        <dbReference type="PROSITE-ProRule" id="PRU00221"/>
    </source>
</evidence>
<dbReference type="SMART" id="SM00320">
    <property type="entry name" value="WD40"/>
    <property type="match status" value="7"/>
</dbReference>
<reference evidence="9 10" key="1">
    <citation type="journal article" date="2010" name="Nature">
        <title>The Ectocarpus genome and the independent evolution of multicellularity in brown algae.</title>
        <authorList>
            <person name="Cock J.M."/>
            <person name="Sterck L."/>
            <person name="Rouze P."/>
            <person name="Scornet D."/>
            <person name="Allen A.E."/>
            <person name="Amoutzias G."/>
            <person name="Anthouard V."/>
            <person name="Artiguenave F."/>
            <person name="Aury J.M."/>
            <person name="Badger J.H."/>
            <person name="Beszteri B."/>
            <person name="Billiau K."/>
            <person name="Bonnet E."/>
            <person name="Bothwell J.H."/>
            <person name="Bowler C."/>
            <person name="Boyen C."/>
            <person name="Brownlee C."/>
            <person name="Carrano C.J."/>
            <person name="Charrier B."/>
            <person name="Cho G.Y."/>
            <person name="Coelho S.M."/>
            <person name="Collen J."/>
            <person name="Corre E."/>
            <person name="Da Silva C."/>
            <person name="Delage L."/>
            <person name="Delaroque N."/>
            <person name="Dittami S.M."/>
            <person name="Doulbeau S."/>
            <person name="Elias M."/>
            <person name="Farnham G."/>
            <person name="Gachon C.M."/>
            <person name="Gschloessl B."/>
            <person name="Heesch S."/>
            <person name="Jabbari K."/>
            <person name="Jubin C."/>
            <person name="Kawai H."/>
            <person name="Kimura K."/>
            <person name="Kloareg B."/>
            <person name="Kupper F.C."/>
            <person name="Lang D."/>
            <person name="Le Bail A."/>
            <person name="Leblanc C."/>
            <person name="Lerouge P."/>
            <person name="Lohr M."/>
            <person name="Lopez P.J."/>
            <person name="Martens C."/>
            <person name="Maumus F."/>
            <person name="Michel G."/>
            <person name="Miranda-Saavedra D."/>
            <person name="Morales J."/>
            <person name="Moreau H."/>
            <person name="Motomura T."/>
            <person name="Nagasato C."/>
            <person name="Napoli C.A."/>
            <person name="Nelson D.R."/>
            <person name="Nyvall-Collen P."/>
            <person name="Peters A.F."/>
            <person name="Pommier C."/>
            <person name="Potin P."/>
            <person name="Poulain J."/>
            <person name="Quesneville H."/>
            <person name="Read B."/>
            <person name="Rensing S.A."/>
            <person name="Ritter A."/>
            <person name="Rousvoal S."/>
            <person name="Samanta M."/>
            <person name="Samson G."/>
            <person name="Schroeder D.C."/>
            <person name="Segurens B."/>
            <person name="Strittmatter M."/>
            <person name="Tonon T."/>
            <person name="Tregear J.W."/>
            <person name="Valentin K."/>
            <person name="von Dassow P."/>
            <person name="Yamagishi T."/>
            <person name="Van de Peer Y."/>
            <person name="Wincker P."/>
        </authorList>
    </citation>
    <scope>NUCLEOTIDE SEQUENCE [LARGE SCALE GENOMIC DNA]</scope>
    <source>
        <strain evidence="10">Ec32 / CCAP1310/4</strain>
    </source>
</reference>
<evidence type="ECO:0000256" key="4">
    <source>
        <dbReference type="ARBA" id="ARBA00023273"/>
    </source>
</evidence>
<protein>
    <recommendedName>
        <fullName evidence="5">Cilia- and flagella-associated protein 251</fullName>
    </recommendedName>
</protein>
<keyword evidence="3" id="KW-0677">Repeat</keyword>
<sequence>MDSSSTLNSLATNALTLNWSFGFNKDVVDGVHSLCSDGRQALFFVAAHTGVIYDYAKRTQDLLQGHCNCICAVAVSHNKKWVVTADAGQDSMLVVWDTASGIPIKSIFNPHPKGVIAMDISPDALFIVTLSAPAPAESENDSPQTISIWEWTHPEREEALFTSVIDEPDVQKVVKFNSSDIRHIVTTGDRKTMFWGWEDGGLRGYIPRMSRHDFKKGNGVYTSCCFLPGTTQAITVTSIGEIVVWDEVQTTSKGVNGAGNAGEPDGSLESAQLLLHRPKRQAVKVLKLCDGAITHVSTVAGGSPAVDDECATHAEDGPGSGDVGVDSAAGAAMYVVTAGEDGAVRFYDLKFRLEAWFEDFTAGGVTSVSFAAKLPPRAKGGADSAFRVPDFVVGTNRAYVVACAASAFEELDPERRRGSVLVQGMVGSVACVAAHPLLPRLVILCESGDVHLWDYNLKVLVTLRSFDPARLRPQNCAFHPQGTLLAIGFSSGACKILDATDLEEVASFRYSSTSLSTVRFSPDGEMDEEVQPRDTWVYVGRHRSHGRAITGLEFGTREDGRVSLVSVGEDRCLVEYNLPDSNQETGLLMAEAPRRIEQNGLPTALLWHPLLGSDYEDRLVTANNEYKFKQWNADNKSCRRTTIGPTFGGPINRLEQINNIHTDGQSRPTEFVAYGTAEKVVGLVQVPFDGNSHKMMGLIAHPGEISSLSVSGDGNYLITAGGKDLTVNVWKINTQAVQNAASANMPAKNQTQLKVEQESVRGDPSMSTIIPSAADDMAPFLEQLQGGEGGDLHEELVDYFFYALLRTQGEDTTNERSTASAVPVEEVPNIMRALGYYPTEQEVAHMSNEIKYSRFTETGEVEDSVDLNGLIRLFVNHRPVFPVSKQALTGDNSTTRMNGRQTLHPMQFAEEVLGFEDHRQSRTNINSSDRDSLDSTSLFRGGGGILK</sequence>
<dbReference type="PANTHER" id="PTHR13720:SF13">
    <property type="entry name" value="CILIA- AND FLAGELLA-ASSOCIATED PROTEIN 251"/>
    <property type="match status" value="1"/>
</dbReference>
<comment type="subcellular location">
    <subcellularLocation>
        <location evidence="1">Cell projection</location>
        <location evidence="1">Cilium</location>
    </subcellularLocation>
</comment>
<feature type="region of interest" description="Disordered" evidence="7">
    <location>
        <begin position="922"/>
        <end position="947"/>
    </location>
</feature>
<organism evidence="9 10">
    <name type="scientific">Ectocarpus siliculosus</name>
    <name type="common">Brown alga</name>
    <name type="synonym">Conferva siliculosa</name>
    <dbReference type="NCBI Taxonomy" id="2880"/>
    <lineage>
        <taxon>Eukaryota</taxon>
        <taxon>Sar</taxon>
        <taxon>Stramenopiles</taxon>
        <taxon>Ochrophyta</taxon>
        <taxon>PX clade</taxon>
        <taxon>Phaeophyceae</taxon>
        <taxon>Ectocarpales</taxon>
        <taxon>Ectocarpaceae</taxon>
        <taxon>Ectocarpus</taxon>
    </lineage>
</organism>
<name>D7G5B1_ECTSI</name>
<feature type="domain" description="Anaphase-promoting complex subunit 4-like WD40" evidence="8">
    <location>
        <begin position="474"/>
        <end position="520"/>
    </location>
</feature>
<dbReference type="STRING" id="2880.D7G5B1"/>
<evidence type="ECO:0000256" key="2">
    <source>
        <dbReference type="ARBA" id="ARBA00022574"/>
    </source>
</evidence>
<dbReference type="eggNOG" id="ENOG502QQ05">
    <property type="taxonomic scope" value="Eukaryota"/>
</dbReference>
<feature type="repeat" description="WD" evidence="6">
    <location>
        <begin position="698"/>
        <end position="740"/>
    </location>
</feature>
<keyword evidence="9" id="KW-0282">Flagellum</keyword>
<dbReference type="OrthoDB" id="4899631at2759"/>
<evidence type="ECO:0000256" key="3">
    <source>
        <dbReference type="ARBA" id="ARBA00022737"/>
    </source>
</evidence>
<dbReference type="EMBL" id="FN649742">
    <property type="protein sequence ID" value="CBJ27265.1"/>
    <property type="molecule type" value="Genomic_DNA"/>
</dbReference>
<evidence type="ECO:0000313" key="10">
    <source>
        <dbReference type="Proteomes" id="UP000002630"/>
    </source>
</evidence>
<dbReference type="InterPro" id="IPR015943">
    <property type="entry name" value="WD40/YVTN_repeat-like_dom_sf"/>
</dbReference>
<dbReference type="GO" id="GO:0031514">
    <property type="term" value="C:motile cilium"/>
    <property type="evidence" value="ECO:0007669"/>
    <property type="project" value="TreeGrafter"/>
</dbReference>
<keyword evidence="10" id="KW-1185">Reference proteome</keyword>
<proteinExistence type="predicted"/>
<dbReference type="Pfam" id="PF12894">
    <property type="entry name" value="ANAPC4_WD40"/>
    <property type="match status" value="1"/>
</dbReference>
<dbReference type="PROSITE" id="PS50082">
    <property type="entry name" value="WD_REPEATS_2"/>
    <property type="match status" value="1"/>
</dbReference>
<dbReference type="AlphaFoldDB" id="D7G5B1"/>
<dbReference type="SUPFAM" id="SSF50978">
    <property type="entry name" value="WD40 repeat-like"/>
    <property type="match status" value="1"/>
</dbReference>
<dbReference type="InterPro" id="IPR050630">
    <property type="entry name" value="WD_repeat_EMAP"/>
</dbReference>
<dbReference type="PANTHER" id="PTHR13720">
    <property type="entry name" value="WD-40 REPEAT PROTEIN"/>
    <property type="match status" value="1"/>
</dbReference>
<dbReference type="Gene3D" id="2.130.10.10">
    <property type="entry name" value="YVTN repeat-like/Quinoprotein amine dehydrogenase"/>
    <property type="match status" value="2"/>
</dbReference>
<keyword evidence="2 6" id="KW-0853">WD repeat</keyword>
<dbReference type="OMA" id="YYAQIRA"/>
<evidence type="ECO:0000256" key="7">
    <source>
        <dbReference type="SAM" id="MobiDB-lite"/>
    </source>
</evidence>
<keyword evidence="9" id="KW-0969">Cilium</keyword>
<dbReference type="SUPFAM" id="SSF69322">
    <property type="entry name" value="Tricorn protease domain 2"/>
    <property type="match status" value="1"/>
</dbReference>
<gene>
    <name evidence="9" type="ORF">Esi_0063_0104</name>
</gene>
<dbReference type="PROSITE" id="PS50294">
    <property type="entry name" value="WD_REPEATS_REGION"/>
    <property type="match status" value="1"/>
</dbReference>
<evidence type="ECO:0000256" key="1">
    <source>
        <dbReference type="ARBA" id="ARBA00004138"/>
    </source>
</evidence>
<dbReference type="EMBL" id="FN648852">
    <property type="protein sequence ID" value="CBJ27265.1"/>
    <property type="molecule type" value="Genomic_DNA"/>
</dbReference>
<feature type="region of interest" description="Disordered" evidence="7">
    <location>
        <begin position="743"/>
        <end position="764"/>
    </location>
</feature>
<dbReference type="InParanoid" id="D7G5B1"/>
<dbReference type="InterPro" id="IPR024977">
    <property type="entry name" value="Apc4-like_WD40_dom"/>
</dbReference>
<evidence type="ECO:0000313" key="9">
    <source>
        <dbReference type="EMBL" id="CBJ27265.1"/>
    </source>
</evidence>
<dbReference type="InterPro" id="IPR001680">
    <property type="entry name" value="WD40_rpt"/>
</dbReference>